<dbReference type="InterPro" id="IPR013517">
    <property type="entry name" value="FG-GAP"/>
</dbReference>
<dbReference type="PANTHER" id="PTHR46580:SF4">
    <property type="entry name" value="ATP_GTP-BINDING PROTEIN"/>
    <property type="match status" value="1"/>
</dbReference>
<dbReference type="AlphaFoldDB" id="A0A0K1PGV7"/>
<dbReference type="EMBL" id="CP012332">
    <property type="protein sequence ID" value="AKU92763.1"/>
    <property type="molecule type" value="Genomic_DNA"/>
</dbReference>
<dbReference type="SUPFAM" id="SSF69318">
    <property type="entry name" value="Integrin alpha N-terminal domain"/>
    <property type="match status" value="1"/>
</dbReference>
<evidence type="ECO:0000256" key="2">
    <source>
        <dbReference type="SAM" id="MobiDB-lite"/>
    </source>
</evidence>
<dbReference type="Pfam" id="PF13517">
    <property type="entry name" value="FG-GAP_3"/>
    <property type="match status" value="2"/>
</dbReference>
<dbReference type="STRING" id="1391653.AKJ08_3150"/>
<feature type="compositionally biased region" description="Gly residues" evidence="2">
    <location>
        <begin position="1"/>
        <end position="62"/>
    </location>
</feature>
<dbReference type="Gene3D" id="2.130.10.130">
    <property type="entry name" value="Integrin alpha, N-terminal"/>
    <property type="match status" value="2"/>
</dbReference>
<dbReference type="KEGG" id="vin:AKJ08_3150"/>
<gene>
    <name evidence="3" type="ORF">AKJ08_3150</name>
</gene>
<proteinExistence type="predicted"/>
<accession>A0A0K1PGV7</accession>
<protein>
    <submittedName>
        <fullName evidence="3">Glycine-rich protein</fullName>
    </submittedName>
</protein>
<organism evidence="3 4">
    <name type="scientific">Vulgatibacter incomptus</name>
    <dbReference type="NCBI Taxonomy" id="1391653"/>
    <lineage>
        <taxon>Bacteria</taxon>
        <taxon>Pseudomonadati</taxon>
        <taxon>Myxococcota</taxon>
        <taxon>Myxococcia</taxon>
        <taxon>Myxococcales</taxon>
        <taxon>Cystobacterineae</taxon>
        <taxon>Vulgatibacteraceae</taxon>
        <taxon>Vulgatibacter</taxon>
    </lineage>
</organism>
<evidence type="ECO:0000313" key="3">
    <source>
        <dbReference type="EMBL" id="AKU92763.1"/>
    </source>
</evidence>
<dbReference type="PANTHER" id="PTHR46580">
    <property type="entry name" value="SENSOR KINASE-RELATED"/>
    <property type="match status" value="1"/>
</dbReference>
<evidence type="ECO:0000256" key="1">
    <source>
        <dbReference type="ARBA" id="ARBA00022729"/>
    </source>
</evidence>
<name>A0A0K1PGV7_9BACT</name>
<keyword evidence="4" id="KW-1185">Reference proteome</keyword>
<feature type="region of interest" description="Disordered" evidence="2">
    <location>
        <begin position="1"/>
        <end position="68"/>
    </location>
</feature>
<evidence type="ECO:0000313" key="4">
    <source>
        <dbReference type="Proteomes" id="UP000055590"/>
    </source>
</evidence>
<dbReference type="InterPro" id="IPR028994">
    <property type="entry name" value="Integrin_alpha_N"/>
</dbReference>
<sequence length="443" mass="45292">MGGGTGGVGGGTGGVGGGTGGVGGGTGGVGGGTGGVGGGTGGVGGGTGGVGGGTGGVGGGTTPPGTHFAATATEWSLPADSPTTNGFYSIASSWWTTMDLDGDGKPDLVVTADATEDNRRWLVHKNTGSGFAATATEWSLPGDSPTTNGFNSIASSWWTTMDLDGDGKPDLVVTADATEDNRRWLVHKNTGSGFAATATEWSLPGDSPTTNGFNSIASSWWTTMDLDGDGKPDLVVPAGATDDNRRWLVYKNTGSGFAATATEWSVPADSPTSNGFYSVASSWWTTMDLDGDGKPDLVVPAGATEDNRRWLVYKNTGSGFAATATEWSVPADSPTSNGFYSVASSWWTTMDLDGDGKPDLVVPAGATEDNRRWLVYKNTGSGFAATATEWSLPADSPTSNGFYSVASSWWTTMDLDGDGKPDLVVTAGATEDNRRWLVYKNTP</sequence>
<keyword evidence="1" id="KW-0732">Signal</keyword>
<dbReference type="Pfam" id="PF01839">
    <property type="entry name" value="FG-GAP"/>
    <property type="match status" value="2"/>
</dbReference>
<dbReference type="Proteomes" id="UP000055590">
    <property type="component" value="Chromosome"/>
</dbReference>
<dbReference type="PATRIC" id="fig|1391653.3.peg.3293"/>
<reference evidence="3 4" key="1">
    <citation type="submission" date="2015-08" db="EMBL/GenBank/DDBJ databases">
        <authorList>
            <person name="Babu N.S."/>
            <person name="Beckwith C.J."/>
            <person name="Beseler K.G."/>
            <person name="Brison A."/>
            <person name="Carone J.V."/>
            <person name="Caskin T.P."/>
            <person name="Diamond M."/>
            <person name="Durham M.E."/>
            <person name="Foxe J.M."/>
            <person name="Go M."/>
            <person name="Henderson B.A."/>
            <person name="Jones I.B."/>
            <person name="McGettigan J.A."/>
            <person name="Micheletti S.J."/>
            <person name="Nasrallah M.E."/>
            <person name="Ortiz D."/>
            <person name="Piller C.R."/>
            <person name="Privatt S.R."/>
            <person name="Schneider S.L."/>
            <person name="Sharp S."/>
            <person name="Smith T.C."/>
            <person name="Stanton J.D."/>
            <person name="Ullery H.E."/>
            <person name="Wilson R.J."/>
            <person name="Serrano M.G."/>
            <person name="Buck G."/>
            <person name="Lee V."/>
            <person name="Wang Y."/>
            <person name="Carvalho R."/>
            <person name="Voegtly L."/>
            <person name="Shi R."/>
            <person name="Duckworth R."/>
            <person name="Johnson A."/>
            <person name="Loviza R."/>
            <person name="Walstead R."/>
            <person name="Shah Z."/>
            <person name="Kiflezghi M."/>
            <person name="Wade K."/>
            <person name="Ball S.L."/>
            <person name="Bradley K.W."/>
            <person name="Asai D.J."/>
            <person name="Bowman C.A."/>
            <person name="Russell D.A."/>
            <person name="Pope W.H."/>
            <person name="Jacobs-Sera D."/>
            <person name="Hendrix R.W."/>
            <person name="Hatfull G.F."/>
        </authorList>
    </citation>
    <scope>NUCLEOTIDE SEQUENCE [LARGE SCALE GENOMIC DNA]</scope>
    <source>
        <strain evidence="3 4">DSM 27710</strain>
    </source>
</reference>